<dbReference type="Pfam" id="PF07572">
    <property type="entry name" value="BCNT"/>
    <property type="match status" value="1"/>
</dbReference>
<feature type="compositionally biased region" description="Basic and acidic residues" evidence="2">
    <location>
        <begin position="45"/>
        <end position="57"/>
    </location>
</feature>
<feature type="domain" description="BCNT-C" evidence="3">
    <location>
        <begin position="219"/>
        <end position="300"/>
    </location>
</feature>
<dbReference type="EMBL" id="OZ034822">
    <property type="protein sequence ID" value="CAL1412929.1"/>
    <property type="molecule type" value="Genomic_DNA"/>
</dbReference>
<evidence type="ECO:0000313" key="5">
    <source>
        <dbReference type="Proteomes" id="UP001497516"/>
    </source>
</evidence>
<gene>
    <name evidence="4" type="ORF">LTRI10_LOCUS52187</name>
</gene>
<sequence>MSSHVDALHDANLASTSEPKPEESGVEARVGALWEQMNKGFSRNAKLESKKRTHLDVRTSSQKPNYNWMTYLGLTPKTNGSPANDAEQKGSQEQMNKGISSKEIESSQNKSSTSVDQTSQKKSDSWNNYLGLETKHGAQSSDNEASSQEKPNGLHTSTSEESKKLAAAALSAVKDAAAAAALKGKVEIMEVRDFAGRDIEVKKLVDAESKEAAEKGKAAAAHSAVDAVLEQIKKKQKLSVLDKTKKDWGEFKEENKGLEDELETYKKSSNQYLDKVSFLQRTDYREFERERDARLAMQARRRTDMRED</sequence>
<feature type="compositionally biased region" description="Polar residues" evidence="2">
    <location>
        <begin position="58"/>
        <end position="68"/>
    </location>
</feature>
<evidence type="ECO:0000256" key="2">
    <source>
        <dbReference type="SAM" id="MobiDB-lite"/>
    </source>
</evidence>
<keyword evidence="1" id="KW-0175">Coiled coil</keyword>
<feature type="compositionally biased region" description="Polar residues" evidence="2">
    <location>
        <begin position="137"/>
        <end position="157"/>
    </location>
</feature>
<protein>
    <recommendedName>
        <fullName evidence="3">BCNT-C domain-containing protein</fullName>
    </recommendedName>
</protein>
<dbReference type="InterPro" id="IPR027124">
    <property type="entry name" value="Swc5/CFDP1/2"/>
</dbReference>
<feature type="coiled-coil region" evidence="1">
    <location>
        <begin position="241"/>
        <end position="275"/>
    </location>
</feature>
<organism evidence="4 5">
    <name type="scientific">Linum trigynum</name>
    <dbReference type="NCBI Taxonomy" id="586398"/>
    <lineage>
        <taxon>Eukaryota</taxon>
        <taxon>Viridiplantae</taxon>
        <taxon>Streptophyta</taxon>
        <taxon>Embryophyta</taxon>
        <taxon>Tracheophyta</taxon>
        <taxon>Spermatophyta</taxon>
        <taxon>Magnoliopsida</taxon>
        <taxon>eudicotyledons</taxon>
        <taxon>Gunneridae</taxon>
        <taxon>Pentapetalae</taxon>
        <taxon>rosids</taxon>
        <taxon>fabids</taxon>
        <taxon>Malpighiales</taxon>
        <taxon>Linaceae</taxon>
        <taxon>Linum</taxon>
    </lineage>
</organism>
<evidence type="ECO:0000259" key="3">
    <source>
        <dbReference type="PROSITE" id="PS51279"/>
    </source>
</evidence>
<feature type="compositionally biased region" description="Polar residues" evidence="2">
    <location>
        <begin position="89"/>
        <end position="99"/>
    </location>
</feature>
<proteinExistence type="predicted"/>
<evidence type="ECO:0000313" key="4">
    <source>
        <dbReference type="EMBL" id="CAL1412929.1"/>
    </source>
</evidence>
<feature type="compositionally biased region" description="Polar residues" evidence="2">
    <location>
        <begin position="106"/>
        <end position="118"/>
    </location>
</feature>
<dbReference type="PANTHER" id="PTHR48407">
    <property type="entry name" value="CRANIOFACIAL DEVELOPMENT PROTEIN 1"/>
    <property type="match status" value="1"/>
</dbReference>
<feature type="region of interest" description="Disordered" evidence="2">
    <location>
        <begin position="1"/>
        <end position="162"/>
    </location>
</feature>
<evidence type="ECO:0000256" key="1">
    <source>
        <dbReference type="SAM" id="Coils"/>
    </source>
</evidence>
<dbReference type="PANTHER" id="PTHR48407:SF1">
    <property type="entry name" value="CRANIOFACIAL DEVELOPMENT PROTEIN 1"/>
    <property type="match status" value="1"/>
</dbReference>
<name>A0AAV2GS14_9ROSI</name>
<dbReference type="PROSITE" id="PS51279">
    <property type="entry name" value="BCNT_C"/>
    <property type="match status" value="1"/>
</dbReference>
<dbReference type="AlphaFoldDB" id="A0AAV2GS14"/>
<dbReference type="Proteomes" id="UP001497516">
    <property type="component" value="Chromosome 9"/>
</dbReference>
<keyword evidence="5" id="KW-1185">Reference proteome</keyword>
<reference evidence="4 5" key="1">
    <citation type="submission" date="2024-04" db="EMBL/GenBank/DDBJ databases">
        <authorList>
            <person name="Fracassetti M."/>
        </authorList>
    </citation>
    <scope>NUCLEOTIDE SEQUENCE [LARGE SCALE GENOMIC DNA]</scope>
</reference>
<dbReference type="InterPro" id="IPR011421">
    <property type="entry name" value="BCNT-C"/>
</dbReference>
<accession>A0AAV2GS14</accession>